<gene>
    <name evidence="1" type="ORF">DW740_13025</name>
</gene>
<dbReference type="GO" id="GO:0003676">
    <property type="term" value="F:nucleic acid binding"/>
    <property type="evidence" value="ECO:0007669"/>
    <property type="project" value="InterPro"/>
</dbReference>
<dbReference type="InterPro" id="IPR012337">
    <property type="entry name" value="RNaseH-like_sf"/>
</dbReference>
<dbReference type="SUPFAM" id="SSF53098">
    <property type="entry name" value="Ribonuclease H-like"/>
    <property type="match status" value="1"/>
</dbReference>
<name>A0A414EM22_9FIRM</name>
<dbReference type="PANTHER" id="PTHR38462:SF1">
    <property type="entry name" value="YPRB RIBONUCLEASE H-LIKE DOMAIN-CONTAINING PROTEIN"/>
    <property type="match status" value="1"/>
</dbReference>
<dbReference type="PANTHER" id="PTHR38462">
    <property type="entry name" value="EXONUCLEASE-LIKE PROTEIN"/>
    <property type="match status" value="1"/>
</dbReference>
<dbReference type="RefSeq" id="WP_118039699.1">
    <property type="nucleotide sequence ID" value="NZ_CABJFK010000010.1"/>
</dbReference>
<keyword evidence="1" id="KW-0540">Nuclease</keyword>
<dbReference type="Gene3D" id="3.30.420.10">
    <property type="entry name" value="Ribonuclease H-like superfamily/Ribonuclease H"/>
    <property type="match status" value="1"/>
</dbReference>
<keyword evidence="1" id="KW-0269">Exonuclease</keyword>
<dbReference type="EMBL" id="QSKF01000010">
    <property type="protein sequence ID" value="RHE38923.1"/>
    <property type="molecule type" value="Genomic_DNA"/>
</dbReference>
<dbReference type="InterPro" id="IPR036397">
    <property type="entry name" value="RNaseH_sf"/>
</dbReference>
<dbReference type="Pfam" id="PF13482">
    <property type="entry name" value="RNase_H_2"/>
    <property type="match status" value="1"/>
</dbReference>
<dbReference type="Proteomes" id="UP000283745">
    <property type="component" value="Unassembled WGS sequence"/>
</dbReference>
<organism evidence="1 2">
    <name type="scientific">Blautia obeum</name>
    <dbReference type="NCBI Taxonomy" id="40520"/>
    <lineage>
        <taxon>Bacteria</taxon>
        <taxon>Bacillati</taxon>
        <taxon>Bacillota</taxon>
        <taxon>Clostridia</taxon>
        <taxon>Lachnospirales</taxon>
        <taxon>Lachnospiraceae</taxon>
        <taxon>Blautia</taxon>
    </lineage>
</organism>
<comment type="caution">
    <text evidence="1">The sequence shown here is derived from an EMBL/GenBank/DDBJ whole genome shotgun (WGS) entry which is preliminary data.</text>
</comment>
<evidence type="ECO:0000313" key="2">
    <source>
        <dbReference type="Proteomes" id="UP000283745"/>
    </source>
</evidence>
<keyword evidence="1" id="KW-0378">Hydrolase</keyword>
<dbReference type="InterPro" id="IPR038720">
    <property type="entry name" value="YprB_RNase_H-like_dom"/>
</dbReference>
<dbReference type="AlphaFoldDB" id="A0A414EM22"/>
<reference evidence="1 2" key="1">
    <citation type="submission" date="2018-08" db="EMBL/GenBank/DDBJ databases">
        <title>A genome reference for cultivated species of the human gut microbiota.</title>
        <authorList>
            <person name="Zou Y."/>
            <person name="Xue W."/>
            <person name="Luo G."/>
        </authorList>
    </citation>
    <scope>NUCLEOTIDE SEQUENCE [LARGE SCALE GENOMIC DNA]</scope>
    <source>
        <strain evidence="1 2">AM28-23</strain>
    </source>
</reference>
<accession>A0A414EM22</accession>
<proteinExistence type="predicted"/>
<sequence>MIVKKIPILQGFPAPDTVNYLSNVKNELSENSAIFYDIETTGLSRYTASVYLIGAVRYEKNQWILYQWMAENAEEEASVLQEFSVFLENAGYTIQYNGNRFDQPFLEERYRKYKMDSPFAGKTSVDLYQLLKPCQSLLKLARMKQPDLEKLVGIHNRKYVDGGQCIRLYRNFVKKQLPEIGTEVMGHNEEDLRGLGKIFPLLSLRKLYDGEYCPKQCEVINQELKMTLELPAAVPINVSCGNTSFYLTVSDQEAKILVHLNEGKLRQYYRNYKDYEYISGEDTAMPKSISKYMDKSLRVAATPQTCYTWFRCDESFVNDPVKQMQYLTHTLSFFLDNLNK</sequence>
<evidence type="ECO:0000313" key="1">
    <source>
        <dbReference type="EMBL" id="RHE38923.1"/>
    </source>
</evidence>
<dbReference type="GO" id="GO:0004527">
    <property type="term" value="F:exonuclease activity"/>
    <property type="evidence" value="ECO:0007669"/>
    <property type="project" value="UniProtKB-KW"/>
</dbReference>
<protein>
    <submittedName>
        <fullName evidence="1">DNA exonuclease</fullName>
    </submittedName>
</protein>